<accession>A0A5P9CKL0</accession>
<dbReference type="Gene3D" id="1.10.101.10">
    <property type="entry name" value="PGBD-like superfamily/PGBD"/>
    <property type="match status" value="1"/>
</dbReference>
<dbReference type="GO" id="GO:0008745">
    <property type="term" value="F:N-acetylmuramoyl-L-alanine amidase activity"/>
    <property type="evidence" value="ECO:0007669"/>
    <property type="project" value="UniProtKB-EC"/>
</dbReference>
<dbReference type="KEGG" id="vaq:FIV01_08885"/>
<keyword evidence="9" id="KW-1185">Reference proteome</keyword>
<evidence type="ECO:0000256" key="3">
    <source>
        <dbReference type="ARBA" id="ARBA00011901"/>
    </source>
</evidence>
<evidence type="ECO:0000259" key="7">
    <source>
        <dbReference type="SMART" id="SM00644"/>
    </source>
</evidence>
<dbReference type="Gene3D" id="3.40.80.10">
    <property type="entry name" value="Peptidoglycan recognition protein-like"/>
    <property type="match status" value="1"/>
</dbReference>
<gene>
    <name evidence="8" type="primary">amiD</name>
    <name evidence="8" type="ORF">FIV01_08885</name>
</gene>
<evidence type="ECO:0000256" key="5">
    <source>
        <dbReference type="ARBA" id="ARBA00023316"/>
    </source>
</evidence>
<dbReference type="SUPFAM" id="SSF47090">
    <property type="entry name" value="PGBD-like"/>
    <property type="match status" value="1"/>
</dbReference>
<feature type="signal peptide" evidence="6">
    <location>
        <begin position="1"/>
        <end position="25"/>
    </location>
</feature>
<dbReference type="PANTHER" id="PTHR30417">
    <property type="entry name" value="N-ACETYLMURAMOYL-L-ALANINE AMIDASE AMID"/>
    <property type="match status" value="1"/>
</dbReference>
<protein>
    <recommendedName>
        <fullName evidence="3">N-acetylmuramoyl-L-alanine amidase</fullName>
        <ecNumber evidence="3">3.5.1.28</ecNumber>
    </recommendedName>
</protein>
<comment type="catalytic activity">
    <reaction evidence="1">
        <text>Hydrolyzes the link between N-acetylmuramoyl residues and L-amino acid residues in certain cell-wall glycopeptides.</text>
        <dbReference type="EC" id="3.5.1.28"/>
    </reaction>
</comment>
<evidence type="ECO:0000256" key="2">
    <source>
        <dbReference type="ARBA" id="ARBA00007553"/>
    </source>
</evidence>
<dbReference type="Proteomes" id="UP000326936">
    <property type="component" value="Chromosome"/>
</dbReference>
<dbReference type="GO" id="GO:0071555">
    <property type="term" value="P:cell wall organization"/>
    <property type="evidence" value="ECO:0007669"/>
    <property type="project" value="UniProtKB-KW"/>
</dbReference>
<dbReference type="OrthoDB" id="9794842at2"/>
<keyword evidence="6" id="KW-0732">Signal</keyword>
<dbReference type="GO" id="GO:0009254">
    <property type="term" value="P:peptidoglycan turnover"/>
    <property type="evidence" value="ECO:0007669"/>
    <property type="project" value="TreeGrafter"/>
</dbReference>
<organism evidence="8 9">
    <name type="scientific">Vibrio aquimaris</name>
    <dbReference type="NCBI Taxonomy" id="2587862"/>
    <lineage>
        <taxon>Bacteria</taxon>
        <taxon>Pseudomonadati</taxon>
        <taxon>Pseudomonadota</taxon>
        <taxon>Gammaproteobacteria</taxon>
        <taxon>Vibrionales</taxon>
        <taxon>Vibrionaceae</taxon>
        <taxon>Vibrio</taxon>
    </lineage>
</organism>
<sequence length="294" mass="33678" precursor="true">MMAKKSMRKLIMRTACLTGLMSVSACSSFVSLETPNKNDRVQSIVIHYTQETEEKTLKLFSSPEANVSAHFVVTEESIYQLADLNQRAWHAGKSFWRGKSGLNDTSVGIELVYEVDCYRLENTGTPTQTMTCLYPDYPPKLIENLIKVLDKIYQTYPDIQPVNLVAHQDIAPTRKSDPGPKFPWQYVYSKGYGAWYDSDDYLREYSKLLSQPLNPDIFFRAIEYYGYPQVTDSNKTDVIKAFQTHFTPWLISGEVTPESMAAILALLNKYEQEHYLEISSEMDGFMLLEPESAY</sequence>
<evidence type="ECO:0000313" key="8">
    <source>
        <dbReference type="EMBL" id="QFT26541.1"/>
    </source>
</evidence>
<name>A0A5P9CKL0_9VIBR</name>
<dbReference type="EMBL" id="CP045350">
    <property type="protein sequence ID" value="QFT26541.1"/>
    <property type="molecule type" value="Genomic_DNA"/>
</dbReference>
<reference evidence="8 9" key="1">
    <citation type="submission" date="2019-10" db="EMBL/GenBank/DDBJ databases">
        <title>Complete genome sequence of Vibrio sp. strain THAF100, isolated from non-filtered water from the water column of tank 6 of a marine aquarium containing stony-coral fragments. Water maintained at 26 degree C.</title>
        <authorList>
            <person name="Ruckert C."/>
            <person name="Franco A."/>
            <person name="Kalinowski J."/>
            <person name="Glaeser S."/>
        </authorList>
    </citation>
    <scope>NUCLEOTIDE SEQUENCE [LARGE SCALE GENOMIC DNA]</scope>
    <source>
        <strain evidence="8 9">THAF100</strain>
    </source>
</reference>
<dbReference type="InterPro" id="IPR002502">
    <property type="entry name" value="Amidase_domain"/>
</dbReference>
<evidence type="ECO:0000313" key="9">
    <source>
        <dbReference type="Proteomes" id="UP000326936"/>
    </source>
</evidence>
<dbReference type="Pfam" id="PF01510">
    <property type="entry name" value="Amidase_2"/>
    <property type="match status" value="1"/>
</dbReference>
<dbReference type="EC" id="3.5.1.28" evidence="3"/>
<dbReference type="InterPro" id="IPR036505">
    <property type="entry name" value="Amidase/PGRP_sf"/>
</dbReference>
<keyword evidence="5" id="KW-0961">Cell wall biogenesis/degradation</keyword>
<proteinExistence type="inferred from homology"/>
<keyword evidence="4 8" id="KW-0378">Hydrolase</keyword>
<evidence type="ECO:0000256" key="6">
    <source>
        <dbReference type="SAM" id="SignalP"/>
    </source>
</evidence>
<dbReference type="SUPFAM" id="SSF55846">
    <property type="entry name" value="N-acetylmuramoyl-L-alanine amidase-like"/>
    <property type="match status" value="1"/>
</dbReference>
<dbReference type="GO" id="GO:0009253">
    <property type="term" value="P:peptidoglycan catabolic process"/>
    <property type="evidence" value="ECO:0007669"/>
    <property type="project" value="InterPro"/>
</dbReference>
<feature type="chain" id="PRO_5024951470" description="N-acetylmuramoyl-L-alanine amidase" evidence="6">
    <location>
        <begin position="26"/>
        <end position="294"/>
    </location>
</feature>
<dbReference type="AlphaFoldDB" id="A0A5P9CKL0"/>
<comment type="similarity">
    <text evidence="2">Belongs to the N-acetylmuramoyl-L-alanine amidase 2 family.</text>
</comment>
<dbReference type="PROSITE" id="PS51257">
    <property type="entry name" value="PROKAR_LIPOPROTEIN"/>
    <property type="match status" value="1"/>
</dbReference>
<dbReference type="InterPro" id="IPR036366">
    <property type="entry name" value="PGBDSf"/>
</dbReference>
<dbReference type="SMART" id="SM00644">
    <property type="entry name" value="Ami_2"/>
    <property type="match status" value="1"/>
</dbReference>
<feature type="domain" description="N-acetylmuramoyl-L-alanine amidase" evidence="7">
    <location>
        <begin position="30"/>
        <end position="179"/>
    </location>
</feature>
<dbReference type="InterPro" id="IPR051206">
    <property type="entry name" value="NAMLAA_amidase_2"/>
</dbReference>
<evidence type="ECO:0000256" key="4">
    <source>
        <dbReference type="ARBA" id="ARBA00022801"/>
    </source>
</evidence>
<dbReference type="InterPro" id="IPR036365">
    <property type="entry name" value="PGBD-like_sf"/>
</dbReference>
<evidence type="ECO:0000256" key="1">
    <source>
        <dbReference type="ARBA" id="ARBA00001561"/>
    </source>
</evidence>
<dbReference type="PANTHER" id="PTHR30417:SF1">
    <property type="entry name" value="N-ACETYLMURAMOYL-L-ALANINE AMIDASE AMID"/>
    <property type="match status" value="1"/>
</dbReference>
<dbReference type="CDD" id="cd06583">
    <property type="entry name" value="PGRP"/>
    <property type="match status" value="1"/>
</dbReference>